<dbReference type="PROSITE" id="PS50887">
    <property type="entry name" value="GGDEF"/>
    <property type="match status" value="1"/>
</dbReference>
<name>A0A0F3GNG3_9BACT</name>
<evidence type="ECO:0000313" key="4">
    <source>
        <dbReference type="EMBL" id="KJU83342.1"/>
    </source>
</evidence>
<accession>A0A0F3GNG3</accession>
<organism evidence="4 5">
    <name type="scientific">Candidatus Magnetobacterium bavaricum</name>
    <dbReference type="NCBI Taxonomy" id="29290"/>
    <lineage>
        <taxon>Bacteria</taxon>
        <taxon>Pseudomonadati</taxon>
        <taxon>Nitrospirota</taxon>
        <taxon>Thermodesulfovibrionia</taxon>
        <taxon>Thermodesulfovibrionales</taxon>
        <taxon>Candidatus Magnetobacteriaceae</taxon>
        <taxon>Candidatus Magnetobacterium</taxon>
    </lineage>
</organism>
<comment type="caution">
    <text evidence="4">The sequence shown here is derived from an EMBL/GenBank/DDBJ whole genome shotgun (WGS) entry which is preliminary data.</text>
</comment>
<evidence type="ECO:0000259" key="3">
    <source>
        <dbReference type="PROSITE" id="PS50887"/>
    </source>
</evidence>
<dbReference type="GO" id="GO:1902201">
    <property type="term" value="P:negative regulation of bacterial-type flagellum-dependent cell motility"/>
    <property type="evidence" value="ECO:0007669"/>
    <property type="project" value="TreeGrafter"/>
</dbReference>
<comment type="catalytic activity">
    <reaction evidence="2">
        <text>2 GTP = 3',3'-c-di-GMP + 2 diphosphate</text>
        <dbReference type="Rhea" id="RHEA:24898"/>
        <dbReference type="ChEBI" id="CHEBI:33019"/>
        <dbReference type="ChEBI" id="CHEBI:37565"/>
        <dbReference type="ChEBI" id="CHEBI:58805"/>
        <dbReference type="EC" id="2.7.7.65"/>
    </reaction>
</comment>
<feature type="domain" description="GGDEF" evidence="3">
    <location>
        <begin position="65"/>
        <end position="136"/>
    </location>
</feature>
<evidence type="ECO:0000256" key="1">
    <source>
        <dbReference type="ARBA" id="ARBA00012528"/>
    </source>
</evidence>
<dbReference type="SMART" id="SM00267">
    <property type="entry name" value="GGDEF"/>
    <property type="match status" value="1"/>
</dbReference>
<dbReference type="SUPFAM" id="SSF55073">
    <property type="entry name" value="Nucleotide cyclase"/>
    <property type="match status" value="1"/>
</dbReference>
<dbReference type="GO" id="GO:0043709">
    <property type="term" value="P:cell adhesion involved in single-species biofilm formation"/>
    <property type="evidence" value="ECO:0007669"/>
    <property type="project" value="TreeGrafter"/>
</dbReference>
<protein>
    <recommendedName>
        <fullName evidence="1">diguanylate cyclase</fullName>
        <ecNumber evidence="1">2.7.7.65</ecNumber>
    </recommendedName>
</protein>
<dbReference type="EC" id="2.7.7.65" evidence="1"/>
<dbReference type="Gene3D" id="3.30.70.270">
    <property type="match status" value="1"/>
</dbReference>
<evidence type="ECO:0000256" key="2">
    <source>
        <dbReference type="ARBA" id="ARBA00034247"/>
    </source>
</evidence>
<dbReference type="GO" id="GO:0005886">
    <property type="term" value="C:plasma membrane"/>
    <property type="evidence" value="ECO:0007669"/>
    <property type="project" value="TreeGrafter"/>
</dbReference>
<proteinExistence type="predicted"/>
<dbReference type="InterPro" id="IPR043128">
    <property type="entry name" value="Rev_trsase/Diguanyl_cyclase"/>
</dbReference>
<dbReference type="Proteomes" id="UP000033423">
    <property type="component" value="Unassembled WGS sequence"/>
</dbReference>
<dbReference type="InterPro" id="IPR000160">
    <property type="entry name" value="GGDEF_dom"/>
</dbReference>
<dbReference type="CDD" id="cd01949">
    <property type="entry name" value="GGDEF"/>
    <property type="match status" value="1"/>
</dbReference>
<evidence type="ECO:0000313" key="5">
    <source>
        <dbReference type="Proteomes" id="UP000033423"/>
    </source>
</evidence>
<sequence>MGPLRNEQDGTVYAFITVQDVTAQVAHEQTLLELNITDPLTGTYNRRYLETRLSEEFSRYMRTSKPFSLIMLDIDFFKRVNDTYGHTCGDIILKATSSMCLSQLREIDVIARYGGEEFCCVLVETELEGAAVVADR</sequence>
<dbReference type="NCBIfam" id="TIGR00254">
    <property type="entry name" value="GGDEF"/>
    <property type="match status" value="1"/>
</dbReference>
<dbReference type="PANTHER" id="PTHR45138">
    <property type="entry name" value="REGULATORY COMPONENTS OF SENSORY TRANSDUCTION SYSTEM"/>
    <property type="match status" value="1"/>
</dbReference>
<dbReference type="InterPro" id="IPR029787">
    <property type="entry name" value="Nucleotide_cyclase"/>
</dbReference>
<dbReference type="AlphaFoldDB" id="A0A0F3GNG3"/>
<dbReference type="EMBL" id="LACI01001945">
    <property type="protein sequence ID" value="KJU83342.1"/>
    <property type="molecule type" value="Genomic_DNA"/>
</dbReference>
<dbReference type="InterPro" id="IPR050469">
    <property type="entry name" value="Diguanylate_Cyclase"/>
</dbReference>
<dbReference type="PANTHER" id="PTHR45138:SF9">
    <property type="entry name" value="DIGUANYLATE CYCLASE DGCM-RELATED"/>
    <property type="match status" value="1"/>
</dbReference>
<keyword evidence="5" id="KW-1185">Reference proteome</keyword>
<reference evidence="4 5" key="1">
    <citation type="submission" date="2015-02" db="EMBL/GenBank/DDBJ databases">
        <title>Single-cell genomics of uncultivated deep-branching MTB reveals a conserved set of magnetosome genes.</title>
        <authorList>
            <person name="Kolinko S."/>
            <person name="Richter M."/>
            <person name="Glockner F.O."/>
            <person name="Brachmann A."/>
            <person name="Schuler D."/>
        </authorList>
    </citation>
    <scope>NUCLEOTIDE SEQUENCE [LARGE SCALE GENOMIC DNA]</scope>
    <source>
        <strain evidence="4">TM-1</strain>
    </source>
</reference>
<dbReference type="Pfam" id="PF00990">
    <property type="entry name" value="GGDEF"/>
    <property type="match status" value="1"/>
</dbReference>
<gene>
    <name evidence="4" type="ORF">MBAV_004466</name>
</gene>
<feature type="non-terminal residue" evidence="4">
    <location>
        <position position="136"/>
    </location>
</feature>
<dbReference type="GO" id="GO:0052621">
    <property type="term" value="F:diguanylate cyclase activity"/>
    <property type="evidence" value="ECO:0007669"/>
    <property type="project" value="UniProtKB-EC"/>
</dbReference>